<dbReference type="Gene3D" id="3.40.50.1390">
    <property type="entry name" value="Resolvase, N-terminal catalytic domain"/>
    <property type="match status" value="1"/>
</dbReference>
<dbReference type="InterPro" id="IPR050639">
    <property type="entry name" value="SSR_resolvase"/>
</dbReference>
<dbReference type="STRING" id="474950.SAMN05421771_2958"/>
<evidence type="ECO:0000256" key="3">
    <source>
        <dbReference type="ARBA" id="ARBA00023172"/>
    </source>
</evidence>
<dbReference type="Proteomes" id="UP000199024">
    <property type="component" value="Unassembled WGS sequence"/>
</dbReference>
<dbReference type="EMBL" id="FOZL01000001">
    <property type="protein sequence ID" value="SFS16712.1"/>
    <property type="molecule type" value="Genomic_DNA"/>
</dbReference>
<dbReference type="InterPro" id="IPR036162">
    <property type="entry name" value="Resolvase-like_N_sf"/>
</dbReference>
<keyword evidence="2" id="KW-0238">DNA-binding</keyword>
<comment type="similarity">
    <text evidence="1">Belongs to the site-specific recombinase resolvase family.</text>
</comment>
<dbReference type="GO" id="GO:0003677">
    <property type="term" value="F:DNA binding"/>
    <property type="evidence" value="ECO:0007669"/>
    <property type="project" value="UniProtKB-KW"/>
</dbReference>
<evidence type="ECO:0000313" key="5">
    <source>
        <dbReference type="EMBL" id="SFS16712.1"/>
    </source>
</evidence>
<keyword evidence="3" id="KW-0233">DNA recombination</keyword>
<dbReference type="AlphaFoldDB" id="A0A1I6MM12"/>
<sequence length="192" mass="21356">MILGYARVCTPEEDIKPQRKSLIEAGCREIFEDQGSANCVSLPGFSRLQASLKRGDTLVVWKLDRFGCSVKKLEALLTDLRKRGVHLRSLRDGIDTRTGKGRSFCEFVIDLANMERELALERTLAGREVAKKTGRTGGRRRQMTDSKILHARKLLASGMPPSEAANSLGVSLSTLYRWIPAPSKTIQSRSSH</sequence>
<proteinExistence type="inferred from homology"/>
<dbReference type="GO" id="GO:0000150">
    <property type="term" value="F:DNA strand exchange activity"/>
    <property type="evidence" value="ECO:0007669"/>
    <property type="project" value="InterPro"/>
</dbReference>
<dbReference type="InterPro" id="IPR006120">
    <property type="entry name" value="Resolvase_HTH_dom"/>
</dbReference>
<dbReference type="Gene3D" id="1.10.10.60">
    <property type="entry name" value="Homeodomain-like"/>
    <property type="match status" value="1"/>
</dbReference>
<dbReference type="RefSeq" id="WP_089840037.1">
    <property type="nucleotide sequence ID" value="NZ_FOZL01000001.1"/>
</dbReference>
<evidence type="ECO:0000256" key="1">
    <source>
        <dbReference type="ARBA" id="ARBA00009913"/>
    </source>
</evidence>
<protein>
    <submittedName>
        <fullName evidence="5">Site-specific DNA recombinase</fullName>
    </submittedName>
</protein>
<dbReference type="InterPro" id="IPR009057">
    <property type="entry name" value="Homeodomain-like_sf"/>
</dbReference>
<dbReference type="CDD" id="cd00569">
    <property type="entry name" value="HTH_Hin_like"/>
    <property type="match status" value="1"/>
</dbReference>
<dbReference type="InterPro" id="IPR006119">
    <property type="entry name" value="Resolv_N"/>
</dbReference>
<dbReference type="PANTHER" id="PTHR30461">
    <property type="entry name" value="DNA-INVERTASE FROM LAMBDOID PROPHAGE"/>
    <property type="match status" value="1"/>
</dbReference>
<dbReference type="SUPFAM" id="SSF46689">
    <property type="entry name" value="Homeodomain-like"/>
    <property type="match status" value="1"/>
</dbReference>
<organism evidence="5 6">
    <name type="scientific">Granulicella pectinivorans</name>
    <dbReference type="NCBI Taxonomy" id="474950"/>
    <lineage>
        <taxon>Bacteria</taxon>
        <taxon>Pseudomonadati</taxon>
        <taxon>Acidobacteriota</taxon>
        <taxon>Terriglobia</taxon>
        <taxon>Terriglobales</taxon>
        <taxon>Acidobacteriaceae</taxon>
        <taxon>Granulicella</taxon>
    </lineage>
</organism>
<evidence type="ECO:0000259" key="4">
    <source>
        <dbReference type="PROSITE" id="PS51736"/>
    </source>
</evidence>
<dbReference type="Pfam" id="PF00239">
    <property type="entry name" value="Resolvase"/>
    <property type="match status" value="1"/>
</dbReference>
<name>A0A1I6MM12_9BACT</name>
<accession>A0A1I6MM12</accession>
<dbReference type="SUPFAM" id="SSF53041">
    <property type="entry name" value="Resolvase-like"/>
    <property type="match status" value="1"/>
</dbReference>
<evidence type="ECO:0000313" key="6">
    <source>
        <dbReference type="Proteomes" id="UP000199024"/>
    </source>
</evidence>
<feature type="domain" description="Resolvase/invertase-type recombinase catalytic" evidence="4">
    <location>
        <begin position="1"/>
        <end position="134"/>
    </location>
</feature>
<reference evidence="5 6" key="1">
    <citation type="submission" date="2016-10" db="EMBL/GenBank/DDBJ databases">
        <authorList>
            <person name="de Groot N.N."/>
        </authorList>
    </citation>
    <scope>NUCLEOTIDE SEQUENCE [LARGE SCALE GENOMIC DNA]</scope>
    <source>
        <strain evidence="5 6">DSM 21001</strain>
    </source>
</reference>
<dbReference type="PROSITE" id="PS51736">
    <property type="entry name" value="RECOMBINASES_3"/>
    <property type="match status" value="1"/>
</dbReference>
<dbReference type="Pfam" id="PF02796">
    <property type="entry name" value="HTH_7"/>
    <property type="match status" value="1"/>
</dbReference>
<dbReference type="SMART" id="SM00857">
    <property type="entry name" value="Resolvase"/>
    <property type="match status" value="1"/>
</dbReference>
<dbReference type="OrthoDB" id="9797501at2"/>
<dbReference type="PANTHER" id="PTHR30461:SF2">
    <property type="entry name" value="SERINE RECOMBINASE PINE-RELATED"/>
    <property type="match status" value="1"/>
</dbReference>
<dbReference type="CDD" id="cd03768">
    <property type="entry name" value="SR_ResInv"/>
    <property type="match status" value="1"/>
</dbReference>
<keyword evidence="6" id="KW-1185">Reference proteome</keyword>
<gene>
    <name evidence="5" type="ORF">SAMN05421771_2958</name>
</gene>
<evidence type="ECO:0000256" key="2">
    <source>
        <dbReference type="ARBA" id="ARBA00023125"/>
    </source>
</evidence>